<evidence type="ECO:0000313" key="2">
    <source>
        <dbReference type="Proteomes" id="UP001172386"/>
    </source>
</evidence>
<organism evidence="1 2">
    <name type="scientific">Neophaeococcomyces mojaviensis</name>
    <dbReference type="NCBI Taxonomy" id="3383035"/>
    <lineage>
        <taxon>Eukaryota</taxon>
        <taxon>Fungi</taxon>
        <taxon>Dikarya</taxon>
        <taxon>Ascomycota</taxon>
        <taxon>Pezizomycotina</taxon>
        <taxon>Eurotiomycetes</taxon>
        <taxon>Chaetothyriomycetidae</taxon>
        <taxon>Chaetothyriales</taxon>
        <taxon>Chaetothyriales incertae sedis</taxon>
        <taxon>Neophaeococcomyces</taxon>
    </lineage>
</organism>
<comment type="caution">
    <text evidence="1">The sequence shown here is derived from an EMBL/GenBank/DDBJ whole genome shotgun (WGS) entry which is preliminary data.</text>
</comment>
<accession>A0ACC3AE61</accession>
<dbReference type="Proteomes" id="UP001172386">
    <property type="component" value="Unassembled WGS sequence"/>
</dbReference>
<name>A0ACC3AE61_9EURO</name>
<keyword evidence="2" id="KW-1185">Reference proteome</keyword>
<proteinExistence type="predicted"/>
<evidence type="ECO:0000313" key="1">
    <source>
        <dbReference type="EMBL" id="KAJ9660644.1"/>
    </source>
</evidence>
<dbReference type="EMBL" id="JAPDRQ010000029">
    <property type="protein sequence ID" value="KAJ9660644.1"/>
    <property type="molecule type" value="Genomic_DNA"/>
</dbReference>
<reference evidence="1" key="1">
    <citation type="submission" date="2022-10" db="EMBL/GenBank/DDBJ databases">
        <title>Culturing micro-colonial fungi from biological soil crusts in the Mojave desert and describing Neophaeococcomyces mojavensis, and introducing the new genera and species Taxawa tesnikishii.</title>
        <authorList>
            <person name="Kurbessoian T."/>
            <person name="Stajich J.E."/>
        </authorList>
    </citation>
    <scope>NUCLEOTIDE SEQUENCE</scope>
    <source>
        <strain evidence="1">JES_112</strain>
    </source>
</reference>
<sequence length="388" mass="42042">MLLSRISAPQLSNPTQEDIFASSISSLFTDDTQNSHGTPGHSVIYTSPTYGDIKLGIPQHPDVEEGRKLFAHYLWNAGVIAADAIEVASSSDGTYPATIGESKVKWDRKYWNIRGRDLLELGAGTSLPSLISALSSARSVTITDHPSSPALVTNTIAQNVLENLKINLLSPTIASTLSDTPSPLQVSAPSDQPNSSPRTSSTIAIHGLTWGDSLFTSATHYGKPSFPQPAHHSFDKIIIADCLWMPNQHANIVKTVNTYLQQGLASTFEESGSETVPCALVVACFHTGRRVVAQFFQIATGSKTGILTRGNNASNQFSAHPEEDEEDTEDEDEDADVEAVRGTLRAAEIFEVDVDCNVRGWLPERPGESREQAKRWCVCAVLVKEGRI</sequence>
<protein>
    <submittedName>
        <fullName evidence="1">Uncharacterized protein</fullName>
    </submittedName>
</protein>
<gene>
    <name evidence="1" type="ORF">H2198_002386</name>
</gene>